<dbReference type="PROSITE" id="PS00137">
    <property type="entry name" value="SUBTILASE_HIS"/>
    <property type="match status" value="1"/>
</dbReference>
<dbReference type="PATRIC" id="fig|797303.5.peg.414"/>
<reference evidence="10" key="2">
    <citation type="submission" date="2012-02" db="EMBL/GenBank/DDBJ databases">
        <title>Complete sequence of chromosome of Natrinema pellirubrum DSM 15624.</title>
        <authorList>
            <consortium name="US DOE Joint Genome Institute"/>
            <person name="Lucas S."/>
            <person name="Han J."/>
            <person name="Lapidus A."/>
            <person name="Cheng J.-F."/>
            <person name="Goodwin L."/>
            <person name="Pitluck S."/>
            <person name="Peters L."/>
            <person name="Teshima H."/>
            <person name="Detter J.C."/>
            <person name="Han C."/>
            <person name="Tapia R."/>
            <person name="Land M."/>
            <person name="Hauser L."/>
            <person name="Kyrpides N."/>
            <person name="Ivanova N."/>
            <person name="Pagani I."/>
            <person name="Sproer C."/>
            <person name="Anderson I."/>
            <person name="Woyke T."/>
        </authorList>
    </citation>
    <scope>NUCLEOTIDE SEQUENCE</scope>
    <source>
        <strain evidence="10">DSM 15624</strain>
    </source>
</reference>
<evidence type="ECO:0000256" key="2">
    <source>
        <dbReference type="ARBA" id="ARBA00022670"/>
    </source>
</evidence>
<evidence type="ECO:0000313" key="11">
    <source>
        <dbReference type="EMBL" id="ELY81061.1"/>
    </source>
</evidence>
<evidence type="ECO:0000256" key="7">
    <source>
        <dbReference type="RuleBase" id="RU003355"/>
    </source>
</evidence>
<dbReference type="PROSITE" id="PS00138">
    <property type="entry name" value="SUBTILASE_SER"/>
    <property type="match status" value="1"/>
</dbReference>
<dbReference type="PRINTS" id="PR00723">
    <property type="entry name" value="SUBTILISIN"/>
</dbReference>
<feature type="region of interest" description="Disordered" evidence="8">
    <location>
        <begin position="151"/>
        <end position="193"/>
    </location>
</feature>
<dbReference type="PANTHER" id="PTHR43806:SF11">
    <property type="entry name" value="CEREVISIN-RELATED"/>
    <property type="match status" value="1"/>
</dbReference>
<evidence type="ECO:0000256" key="4">
    <source>
        <dbReference type="ARBA" id="ARBA00022825"/>
    </source>
</evidence>
<dbReference type="GO" id="GO:0004252">
    <property type="term" value="F:serine-type endopeptidase activity"/>
    <property type="evidence" value="ECO:0007669"/>
    <property type="project" value="UniProtKB-UniRule"/>
</dbReference>
<accession>L0JKI5</accession>
<feature type="compositionally biased region" description="Polar residues" evidence="8">
    <location>
        <begin position="174"/>
        <end position="187"/>
    </location>
</feature>
<dbReference type="PROSITE" id="PS00136">
    <property type="entry name" value="SUBTILASE_ASP"/>
    <property type="match status" value="1"/>
</dbReference>
<keyword evidence="4 6" id="KW-0720">Serine protease</keyword>
<dbReference type="MEROPS" id="S08.024"/>
<evidence type="ECO:0000259" key="9">
    <source>
        <dbReference type="Pfam" id="PF00082"/>
    </source>
</evidence>
<organism evidence="10 12">
    <name type="scientific">Natrinema pellirubrum (strain DSM 15624 / CIP 106293 / JCM 10476 / NCIMB 786 / 157)</name>
    <dbReference type="NCBI Taxonomy" id="797303"/>
    <lineage>
        <taxon>Archaea</taxon>
        <taxon>Methanobacteriati</taxon>
        <taxon>Methanobacteriota</taxon>
        <taxon>Stenosarchaea group</taxon>
        <taxon>Halobacteria</taxon>
        <taxon>Halobacteriales</taxon>
        <taxon>Natrialbaceae</taxon>
        <taxon>Natrinema</taxon>
    </lineage>
</organism>
<name>L0JKI5_NATP1</name>
<dbReference type="GeneID" id="14334353"/>
<dbReference type="InterPro" id="IPR023827">
    <property type="entry name" value="Peptidase_S8_Asp-AS"/>
</dbReference>
<dbReference type="InterPro" id="IPR023828">
    <property type="entry name" value="Peptidase_S8_Ser-AS"/>
</dbReference>
<dbReference type="InterPro" id="IPR000209">
    <property type="entry name" value="Peptidase_S8/S53_dom"/>
</dbReference>
<dbReference type="InterPro" id="IPR022398">
    <property type="entry name" value="Peptidase_S8_His-AS"/>
</dbReference>
<evidence type="ECO:0000256" key="6">
    <source>
        <dbReference type="PROSITE-ProRule" id="PRU01240"/>
    </source>
</evidence>
<keyword evidence="3 6" id="KW-0378">Hydrolase</keyword>
<feature type="active site" description="Charge relay system" evidence="5 6">
    <location>
        <position position="256"/>
    </location>
</feature>
<evidence type="ECO:0000313" key="13">
    <source>
        <dbReference type="Proteomes" id="UP000011593"/>
    </source>
</evidence>
<keyword evidence="13" id="KW-1185">Reference proteome</keyword>
<keyword evidence="2 6" id="KW-0645">Protease</keyword>
<gene>
    <name evidence="10" type="ordered locus">Natpe_1190</name>
    <name evidence="11" type="ORF">C488_01986</name>
</gene>
<dbReference type="PROSITE" id="PS51892">
    <property type="entry name" value="SUBTILASE"/>
    <property type="match status" value="1"/>
</dbReference>
<feature type="domain" description="Peptidase S8/S53" evidence="9">
    <location>
        <begin position="207"/>
        <end position="484"/>
    </location>
</feature>
<dbReference type="EMBL" id="AOIE01000008">
    <property type="protein sequence ID" value="ELY81061.1"/>
    <property type="molecule type" value="Genomic_DNA"/>
</dbReference>
<dbReference type="Pfam" id="PF00082">
    <property type="entry name" value="Peptidase_S8"/>
    <property type="match status" value="1"/>
</dbReference>
<dbReference type="OrthoDB" id="27270at2157"/>
<dbReference type="InterPro" id="IPR036852">
    <property type="entry name" value="Peptidase_S8/S53_dom_sf"/>
</dbReference>
<reference evidence="12" key="1">
    <citation type="submission" date="2012-02" db="EMBL/GenBank/DDBJ databases">
        <title>Complete sequence of chromosome of Natrinema pellirubrum DSM 15624.</title>
        <authorList>
            <person name="Lucas S."/>
            <person name="Han J."/>
            <person name="Lapidus A."/>
            <person name="Cheng J.-F."/>
            <person name="Goodwin L."/>
            <person name="Pitluck S."/>
            <person name="Peters L."/>
            <person name="Teshima H."/>
            <person name="Detter J.C."/>
            <person name="Han C."/>
            <person name="Tapia R."/>
            <person name="Land M."/>
            <person name="Hauser L."/>
            <person name="Kyrpides N."/>
            <person name="Ivanova N."/>
            <person name="Pagani I."/>
            <person name="Sproer C."/>
            <person name="Anderson I."/>
            <person name="Woyke T."/>
        </authorList>
    </citation>
    <scope>NUCLEOTIDE SEQUENCE [LARGE SCALE GENOMIC DNA]</scope>
    <source>
        <strain evidence="12">DSM 15624 / JCM 10476 / NCIMB 786</strain>
    </source>
</reference>
<dbReference type="EMBL" id="CP003372">
    <property type="protein sequence ID" value="AGB31097.1"/>
    <property type="molecule type" value="Genomic_DNA"/>
</dbReference>
<evidence type="ECO:0000256" key="5">
    <source>
        <dbReference type="PIRSR" id="PIRSR615500-1"/>
    </source>
</evidence>
<dbReference type="KEGG" id="npe:Natpe_1190"/>
<proteinExistence type="inferred from homology"/>
<evidence type="ECO:0000313" key="12">
    <source>
        <dbReference type="Proteomes" id="UP000010843"/>
    </source>
</evidence>
<dbReference type="Proteomes" id="UP000011593">
    <property type="component" value="Unassembled WGS sequence"/>
</dbReference>
<dbReference type="InterPro" id="IPR050131">
    <property type="entry name" value="Peptidase_S8_subtilisin-like"/>
</dbReference>
<comment type="similarity">
    <text evidence="1 6 7">Belongs to the peptidase S8 family.</text>
</comment>
<protein>
    <submittedName>
        <fullName evidence="11">Peptidase S8/S53 subtilisin kexin sedolisin</fullName>
    </submittedName>
    <submittedName>
        <fullName evidence="10">Subtilisin-like serine protease</fullName>
    </submittedName>
</protein>
<feature type="active site" description="Charge relay system" evidence="5 6">
    <location>
        <position position="433"/>
    </location>
</feature>
<dbReference type="Proteomes" id="UP000010843">
    <property type="component" value="Chromosome"/>
</dbReference>
<dbReference type="eggNOG" id="arCOG00702">
    <property type="taxonomic scope" value="Archaea"/>
</dbReference>
<reference evidence="11 13" key="3">
    <citation type="journal article" date="2014" name="PLoS Genet.">
        <title>Phylogenetically driven sequencing of extremely halophilic archaea reveals strategies for static and dynamic osmo-response.</title>
        <authorList>
            <person name="Becker E.A."/>
            <person name="Seitzer P.M."/>
            <person name="Tritt A."/>
            <person name="Larsen D."/>
            <person name="Krusor M."/>
            <person name="Yao A.I."/>
            <person name="Wu D."/>
            <person name="Madern D."/>
            <person name="Eisen J.A."/>
            <person name="Darling A.E."/>
            <person name="Facciotti M.T."/>
        </authorList>
    </citation>
    <scope>NUCLEOTIDE SEQUENCE [LARGE SCALE GENOMIC DNA]</scope>
    <source>
        <strain evidence="11 13">DSM 15624</strain>
    </source>
</reference>
<feature type="active site" description="Charge relay system" evidence="5 6">
    <location>
        <position position="216"/>
    </location>
</feature>
<dbReference type="HOGENOM" id="CLU_011263_16_1_2"/>
<dbReference type="GO" id="GO:0006508">
    <property type="term" value="P:proteolysis"/>
    <property type="evidence" value="ECO:0007669"/>
    <property type="project" value="UniProtKB-KW"/>
</dbReference>
<dbReference type="PANTHER" id="PTHR43806">
    <property type="entry name" value="PEPTIDASE S8"/>
    <property type="match status" value="1"/>
</dbReference>
<evidence type="ECO:0000256" key="8">
    <source>
        <dbReference type="SAM" id="MobiDB-lite"/>
    </source>
</evidence>
<evidence type="ECO:0000256" key="3">
    <source>
        <dbReference type="ARBA" id="ARBA00022801"/>
    </source>
</evidence>
<dbReference type="Gene3D" id="3.40.50.200">
    <property type="entry name" value="Peptidase S8/S53 domain"/>
    <property type="match status" value="1"/>
</dbReference>
<dbReference type="AlphaFoldDB" id="L0JKI5"/>
<dbReference type="RefSeq" id="WP_006179708.1">
    <property type="nucleotide sequence ID" value="NC_019962.1"/>
</dbReference>
<dbReference type="InterPro" id="IPR015500">
    <property type="entry name" value="Peptidase_S8_subtilisin-rel"/>
</dbReference>
<dbReference type="SUPFAM" id="SSF52743">
    <property type="entry name" value="Subtilisin-like"/>
    <property type="match status" value="1"/>
</dbReference>
<evidence type="ECO:0000313" key="10">
    <source>
        <dbReference type="EMBL" id="AGB31097.1"/>
    </source>
</evidence>
<sequence length="648" mass="68065">MKLTAKWVFCILIATAFVATSITIGVLFVSGSVAAETPNATTNETIVHPEVADTGTGETQEVLVHFESDTNTTTVQSAAEPASLLKQNAAAAQNPFLEQARRTAGITVKRTFWITNSALVTVDTTETSVEAVAAMEGVTKITPNFQVQTLDSATKPNAGPTRTAVETPVAADSPSGQTNEPASTPTATYGLEQIDAPNVWTDFDTRGDGVRVAVLDTGVDTSHPDIDLAEENGWADFDLSGNRRFTEPNDYDPDGHGTHVTGTIAGGNASGHSIGVAPDAKIMHGAVATENCETGCQVKFAQMLAGLEWAIQNDADVLSMSLGGSGYRQEFIEPIRTAQSEGIVVVAASGNQGPGTSTSPGNSYDAIAVGATDRYESVTSFSSGETIDTERAWGEDAPDDWPDEYVVPDVVAPGASVTSAEPGGEYGQMSGTSMATPHVAGVVALLQSSTDDRLSPAEINNALTETSRTPSGTSEQQDTRYGHGIVDAHSVVVSVREPLNIETNVKEVEVKTTETNITIFVTGSDGNAPSGQDGATNLVNATVAISGPNVDNETTIDSGAATFSVRPDQKGTITAEVTAYNRSNGTHHKVGPKTVEVTVNDDNTSADDYMIDGKYTNQSIFAAMADWRNDDLDTTVVFNIIERWRTGS</sequence>
<evidence type="ECO:0000256" key="1">
    <source>
        <dbReference type="ARBA" id="ARBA00011073"/>
    </source>
</evidence>